<dbReference type="EMBL" id="SLTU01000001">
    <property type="protein sequence ID" value="TDA76413.1"/>
    <property type="molecule type" value="Genomic_DNA"/>
</dbReference>
<organism evidence="3 11">
    <name type="scientific">Phocaeicola dorei</name>
    <dbReference type="NCBI Taxonomy" id="357276"/>
    <lineage>
        <taxon>Bacteria</taxon>
        <taxon>Pseudomonadati</taxon>
        <taxon>Bacteroidota</taxon>
        <taxon>Bacteroidia</taxon>
        <taxon>Bacteroidales</taxon>
        <taxon>Bacteroidaceae</taxon>
        <taxon>Phocaeicola</taxon>
    </lineage>
</organism>
<dbReference type="InterPro" id="IPR041685">
    <property type="entry name" value="AAA_GajA/Old/RecF-like"/>
</dbReference>
<name>A0A076J8D4_9BACT</name>
<dbReference type="EMBL" id="VVZE01000001">
    <property type="protein sequence ID" value="KAA5388254.1"/>
    <property type="molecule type" value="Genomic_DNA"/>
</dbReference>
<dbReference type="Proteomes" id="UP001055104">
    <property type="component" value="Unassembled WGS sequence"/>
</dbReference>
<dbReference type="PANTHER" id="PTHR43581:SF4">
    <property type="entry name" value="ATP_GTP PHOSPHATASE"/>
    <property type="match status" value="1"/>
</dbReference>
<protein>
    <submittedName>
        <fullName evidence="6">AAA family ATPase</fullName>
    </submittedName>
    <submittedName>
        <fullName evidence="3">ATP-binding protein</fullName>
    </submittedName>
</protein>
<evidence type="ECO:0000313" key="10">
    <source>
        <dbReference type="Proteomes" id="UP000294527"/>
    </source>
</evidence>
<dbReference type="Gene3D" id="3.40.50.300">
    <property type="entry name" value="P-loop containing nucleotide triphosphate hydrolases"/>
    <property type="match status" value="1"/>
</dbReference>
<feature type="domain" description="Endonuclease GajA/Old nuclease/RecF-like AAA" evidence="1">
    <location>
        <begin position="255"/>
        <end position="349"/>
    </location>
</feature>
<evidence type="ECO:0000313" key="8">
    <source>
        <dbReference type="EMBL" id="TDA76413.1"/>
    </source>
</evidence>
<evidence type="ECO:0000313" key="3">
    <source>
        <dbReference type="EMBL" id="KAA5325071.1"/>
    </source>
</evidence>
<accession>A0A076J8D4</accession>
<dbReference type="AlphaFoldDB" id="A0A076J8D4"/>
<evidence type="ECO:0000313" key="2">
    <source>
        <dbReference type="EMBL" id="GKH82112.1"/>
    </source>
</evidence>
<evidence type="ECO:0000313" key="5">
    <source>
        <dbReference type="EMBL" id="MBV3123497.1"/>
    </source>
</evidence>
<evidence type="ECO:0000313" key="6">
    <source>
        <dbReference type="EMBL" id="MDU0270104.1"/>
    </source>
</evidence>
<dbReference type="GeneID" id="93446573"/>
<dbReference type="KEGG" id="bdo:EL88_06445"/>
<evidence type="ECO:0000313" key="12">
    <source>
        <dbReference type="Proteomes" id="UP000500949"/>
    </source>
</evidence>
<reference evidence="5" key="4">
    <citation type="submission" date="2021-06" db="EMBL/GenBank/DDBJ databases">
        <title>Collection of gut derived symbiotic bacterial strains cultured from healthy donors.</title>
        <authorList>
            <person name="Lin H."/>
            <person name="Littmann E."/>
            <person name="Pamer E.G."/>
        </authorList>
    </citation>
    <scope>NUCLEOTIDE SEQUENCE</scope>
    <source>
        <strain evidence="5">MSK.5.10</strain>
    </source>
</reference>
<dbReference type="Proteomes" id="UP000500949">
    <property type="component" value="Chromosome"/>
</dbReference>
<dbReference type="EMBL" id="BQOB01000001">
    <property type="protein sequence ID" value="GKH82112.1"/>
    <property type="molecule type" value="Genomic_DNA"/>
</dbReference>
<dbReference type="eggNOG" id="COG3950">
    <property type="taxonomic scope" value="Bacteria"/>
</dbReference>
<evidence type="ECO:0000313" key="7">
    <source>
        <dbReference type="EMBL" id="QJR76293.1"/>
    </source>
</evidence>
<dbReference type="Proteomes" id="UP000294527">
    <property type="component" value="Unassembled WGS sequence"/>
</dbReference>
<reference evidence="6" key="7">
    <citation type="submission" date="2023-10" db="EMBL/GenBank/DDBJ databases">
        <title>Genome of Potential pathogenic bacteria in Crohn's disease.</title>
        <authorList>
            <person name="Rodriguez-Palacios A."/>
        </authorList>
    </citation>
    <scope>NUCLEOTIDE SEQUENCE</scope>
    <source>
        <strain evidence="6">CavFT-hAR62</strain>
    </source>
</reference>
<evidence type="ECO:0000313" key="9">
    <source>
        <dbReference type="EMBL" id="WHX11627.1"/>
    </source>
</evidence>
<dbReference type="Pfam" id="PF13175">
    <property type="entry name" value="AAA_15"/>
    <property type="match status" value="1"/>
</dbReference>
<evidence type="ECO:0000313" key="4">
    <source>
        <dbReference type="EMBL" id="KAA5388254.1"/>
    </source>
</evidence>
<dbReference type="InterPro" id="IPR051396">
    <property type="entry name" value="Bact_Antivir_Def_Nuclease"/>
</dbReference>
<gene>
    <name evidence="2" type="ORF">CE91St7_29960</name>
    <name evidence="8" type="ORF">E1I98_08620</name>
    <name evidence="4" type="ORF">F2Y44_00595</name>
    <name evidence="3" type="ORF">F2Z07_01565</name>
    <name evidence="7" type="ORF">GKD17_07750</name>
    <name evidence="5" type="ORF">KSU80_09935</name>
    <name evidence="9" type="ORF">QNN11_10510</name>
    <name evidence="6" type="ORF">RVH45_09345</name>
</gene>
<dbReference type="EMBL" id="CP046176">
    <property type="protein sequence ID" value="QJR76293.1"/>
    <property type="molecule type" value="Genomic_DNA"/>
</dbReference>
<evidence type="ECO:0000259" key="1">
    <source>
        <dbReference type="Pfam" id="PF13175"/>
    </source>
</evidence>
<dbReference type="PANTHER" id="PTHR43581">
    <property type="entry name" value="ATP/GTP PHOSPHATASE"/>
    <property type="match status" value="1"/>
</dbReference>
<reference evidence="7 12" key="3">
    <citation type="submission" date="2019-11" db="EMBL/GenBank/DDBJ databases">
        <title>Complete genome sequence of Bacteroides dorei DSM 17855.</title>
        <authorList>
            <person name="Russell J.T."/>
        </authorList>
    </citation>
    <scope>NUCLEOTIDE SEQUENCE [LARGE SCALE GENOMIC DNA]</scope>
    <source>
        <strain evidence="7 12">DSM 17855</strain>
    </source>
</reference>
<reference evidence="8 10" key="2">
    <citation type="journal article" date="2019" name="Nat. Microbiol.">
        <title>Genomic variation and strain-specific functional adaptation in the human gut microbiome during early life.</title>
        <authorList>
            <person name="Vatanen T."/>
            <person name="Plichta D.R."/>
            <person name="Somani J."/>
            <person name="Munch P.C."/>
            <person name="Arthur T.D."/>
            <person name="Hall A.B."/>
            <person name="Rudolf S."/>
            <person name="Oakeley E.J."/>
            <person name="Ke X."/>
            <person name="Young R.A."/>
            <person name="Haiser H.J."/>
            <person name="Kolde R."/>
            <person name="Yassour M."/>
            <person name="Luopajarvi K."/>
            <person name="Siljander H."/>
            <person name="Virtanen S.M."/>
            <person name="Ilonen J."/>
            <person name="Uibo R."/>
            <person name="Tillmann V."/>
            <person name="Mokurov S."/>
            <person name="Dorshakova N."/>
            <person name="Porter J.A."/>
            <person name="McHardy A.C."/>
            <person name="Lahdesmaki H."/>
            <person name="Vlamakis H."/>
            <person name="Huttenhower C."/>
            <person name="Knip M."/>
            <person name="Xavier R.J."/>
        </authorList>
    </citation>
    <scope>NUCLEOTIDE SEQUENCE [LARGE SCALE GENOMIC DNA]</scope>
    <source>
        <strain evidence="8 10">RJX1047</strain>
    </source>
</reference>
<dbReference type="EMBL" id="JAHOAX010000007">
    <property type="protein sequence ID" value="MBV3123497.1"/>
    <property type="molecule type" value="Genomic_DNA"/>
</dbReference>
<dbReference type="Proteomes" id="UP000777173">
    <property type="component" value="Unassembled WGS sequence"/>
</dbReference>
<dbReference type="GO" id="GO:0005524">
    <property type="term" value="F:ATP binding"/>
    <property type="evidence" value="ECO:0007669"/>
    <property type="project" value="UniProtKB-KW"/>
</dbReference>
<dbReference type="EMBL" id="JAWDEV010000007">
    <property type="protein sequence ID" value="MDU0270104.1"/>
    <property type="molecule type" value="Genomic_DNA"/>
</dbReference>
<sequence length="440" mass="51290">MPKFIIDKIGPIEHVDFTLNKVNMLIGPQSSGKSTIAKVISFCLWLEKDVLMRRNTDYVSWSFVEKQLLEFHKLKNYLNEGYAIFFVGDAIDFCYTKDMCFAKLKDGFERCKIGKVAYIPAERNAVTLPNIASLKMPEYNTRSFIFDWLEVHQKFQKKNAVDLLKLKLKYYYDESSQKDMIVLEDGKEIGLEEASSGLQSVVPLYVYVYYLTHWIYDHQEDISFEKKDRIEGALSREYIKMFSKQMNVVMDEEFLNQAVKEAKLSPGFKKILGTAKTLKKAGNDSLDNLLETVLELEENISHPHYSNIIVEEPELNLFPETQKDLIYDLLEMINSGRDHLLMTTHSPYLLYALNNCMLGALVQENIPEEEEGLQKMKDSFVKPEDVSVWEIKNGKFFPYKENPNYTIQDERGLIRNNYFDRIMKNIMTDFAALMDYCDED</sequence>
<keyword evidence="3" id="KW-0067">ATP-binding</keyword>
<dbReference type="Proteomes" id="UP001177934">
    <property type="component" value="Chromosome"/>
</dbReference>
<reference evidence="3 11" key="1">
    <citation type="journal article" date="2019" name="Nat. Med.">
        <title>A library of human gut bacterial isolates paired with longitudinal multiomics data enables mechanistic microbiome research.</title>
        <authorList>
            <person name="Poyet M."/>
            <person name="Groussin M."/>
            <person name="Gibbons S.M."/>
            <person name="Avila-Pacheco J."/>
            <person name="Jiang X."/>
            <person name="Kearney S.M."/>
            <person name="Perrotta A.R."/>
            <person name="Berdy B."/>
            <person name="Zhao S."/>
            <person name="Lieberman T.D."/>
            <person name="Swanson P.K."/>
            <person name="Smith M."/>
            <person name="Roesemann S."/>
            <person name="Alexander J.E."/>
            <person name="Rich S.A."/>
            <person name="Livny J."/>
            <person name="Vlamakis H."/>
            <person name="Clish C."/>
            <person name="Bullock K."/>
            <person name="Deik A."/>
            <person name="Scott J."/>
            <person name="Pierce K.A."/>
            <person name="Xavier R.J."/>
            <person name="Alm E.J."/>
        </authorList>
    </citation>
    <scope>NUCLEOTIDE SEQUENCE [LARGE SCALE GENOMIC DNA]</scope>
    <source>
        <strain evidence="3 11">BIOML-A25</strain>
        <strain evidence="4">BIOML-A8</strain>
    </source>
</reference>
<dbReference type="EMBL" id="CP126056">
    <property type="protein sequence ID" value="WHX11627.1"/>
    <property type="molecule type" value="Genomic_DNA"/>
</dbReference>
<keyword evidence="3" id="KW-0547">Nucleotide-binding</keyword>
<dbReference type="Proteomes" id="UP001181086">
    <property type="component" value="Unassembled WGS sequence"/>
</dbReference>
<evidence type="ECO:0000313" key="11">
    <source>
        <dbReference type="Proteomes" id="UP000481700"/>
    </source>
</evidence>
<proteinExistence type="predicted"/>
<reference evidence="2" key="5">
    <citation type="submission" date="2022-01" db="EMBL/GenBank/DDBJ databases">
        <title>Novel bile acid biosynthetic pathways are enriched in the microbiome of centenarians.</title>
        <authorList>
            <person name="Sato Y."/>
            <person name="Atarashi K."/>
            <person name="Plichta R.D."/>
            <person name="Arai Y."/>
            <person name="Sasajima S."/>
            <person name="Kearney M.S."/>
            <person name="Suda W."/>
            <person name="Takeshita K."/>
            <person name="Sasaki T."/>
            <person name="Okamoto S."/>
            <person name="Skelly N.A."/>
            <person name="Okamura Y."/>
            <person name="Vlamakis H."/>
            <person name="Li Y."/>
            <person name="Tanoue T."/>
            <person name="Takei H."/>
            <person name="Nittono H."/>
            <person name="Narushima S."/>
            <person name="Irie J."/>
            <person name="Itoh H."/>
            <person name="Moriya K."/>
            <person name="Sugiura Y."/>
            <person name="Suematsu M."/>
            <person name="Moritoki N."/>
            <person name="Shibata S."/>
            <person name="Littman R.D."/>
            <person name="Fischbach A.M."/>
            <person name="Uwamino Y."/>
            <person name="Inoue T."/>
            <person name="Honda A."/>
            <person name="Hattori M."/>
            <person name="Murai T."/>
            <person name="Xavier J.R."/>
            <person name="Hirose N."/>
            <person name="Honda K."/>
        </authorList>
    </citation>
    <scope>NUCLEOTIDE SEQUENCE</scope>
    <source>
        <strain evidence="2">CE91-St7</strain>
    </source>
</reference>
<dbReference type="SUPFAM" id="SSF52540">
    <property type="entry name" value="P-loop containing nucleoside triphosphate hydrolases"/>
    <property type="match status" value="1"/>
</dbReference>
<dbReference type="KEGG" id="bdh:GV66_14375"/>
<reference evidence="9" key="6">
    <citation type="journal article" date="2023" name="Nat. Commun.">
        <title>Identification of a novel Human Milk Oligosaccharides utilization cluster in the infant gut commensal Bacteroides dorei.</title>
        <authorList>
            <person name="Kijner S."/>
            <person name="Ennis D."/>
            <person name="Shmorak S."/>
            <person name="Florentin A."/>
            <person name="Yassour M."/>
        </authorList>
    </citation>
    <scope>NUCLEOTIDE SEQUENCE</scope>
    <source>
        <strain evidence="9">2</strain>
    </source>
</reference>
<dbReference type="InterPro" id="IPR027417">
    <property type="entry name" value="P-loop_NTPase"/>
</dbReference>
<dbReference type="Proteomes" id="UP000481700">
    <property type="component" value="Unassembled WGS sequence"/>
</dbReference>
<dbReference type="EMBL" id="VVZV01000001">
    <property type="protein sequence ID" value="KAA5325071.1"/>
    <property type="molecule type" value="Genomic_DNA"/>
</dbReference>
<dbReference type="RefSeq" id="WP_007838015.1">
    <property type="nucleotide sequence ID" value="NZ_BAABZF010000001.1"/>
</dbReference>